<feature type="compositionally biased region" description="Basic and acidic residues" evidence="6">
    <location>
        <begin position="712"/>
        <end position="723"/>
    </location>
</feature>
<dbReference type="InterPro" id="IPR016024">
    <property type="entry name" value="ARM-type_fold"/>
</dbReference>
<comment type="similarity">
    <text evidence="2">Belongs to the VAC14 family.</text>
</comment>
<evidence type="ECO:0000313" key="8">
    <source>
        <dbReference type="EMBL" id="KAK9844103.1"/>
    </source>
</evidence>
<feature type="region of interest" description="Disordered" evidence="6">
    <location>
        <begin position="709"/>
        <end position="732"/>
    </location>
</feature>
<dbReference type="GO" id="GO:0010008">
    <property type="term" value="C:endosome membrane"/>
    <property type="evidence" value="ECO:0007669"/>
    <property type="project" value="TreeGrafter"/>
</dbReference>
<dbReference type="Pfam" id="PF12755">
    <property type="entry name" value="Vac14_Fab1_bd"/>
    <property type="match status" value="1"/>
</dbReference>
<dbReference type="AlphaFoldDB" id="A0AAW1SCY0"/>
<dbReference type="GO" id="GO:0006661">
    <property type="term" value="P:phosphatidylinositol biosynthetic process"/>
    <property type="evidence" value="ECO:0007669"/>
    <property type="project" value="InterPro"/>
</dbReference>
<evidence type="ECO:0000256" key="3">
    <source>
        <dbReference type="ARBA" id="ARBA00022737"/>
    </source>
</evidence>
<feature type="repeat" description="HEAT" evidence="5">
    <location>
        <begin position="108"/>
        <end position="146"/>
    </location>
</feature>
<proteinExistence type="inferred from homology"/>
<reference evidence="8 9" key="1">
    <citation type="journal article" date="2024" name="Nat. Commun.">
        <title>Phylogenomics reveals the evolutionary origins of lichenization in chlorophyte algae.</title>
        <authorList>
            <person name="Puginier C."/>
            <person name="Libourel C."/>
            <person name="Otte J."/>
            <person name="Skaloud P."/>
            <person name="Haon M."/>
            <person name="Grisel S."/>
            <person name="Petersen M."/>
            <person name="Berrin J.G."/>
            <person name="Delaux P.M."/>
            <person name="Dal Grande F."/>
            <person name="Keller J."/>
        </authorList>
    </citation>
    <scope>NUCLEOTIDE SEQUENCE [LARGE SCALE GENOMIC DNA]</scope>
    <source>
        <strain evidence="8 9">SAG 245.80</strain>
    </source>
</reference>
<dbReference type="Pfam" id="PF11916">
    <property type="entry name" value="Vac14_Fig4_bd"/>
    <property type="match status" value="1"/>
</dbReference>
<dbReference type="InterPro" id="IPR021133">
    <property type="entry name" value="HEAT_type_2"/>
</dbReference>
<dbReference type="InterPro" id="IPR021841">
    <property type="entry name" value="VAC14_Fig4p-bd"/>
</dbReference>
<accession>A0AAW1SCY0</accession>
<feature type="domain" description="Vacuolar protein 14 C-terminal Fig4-binding" evidence="7">
    <location>
        <begin position="449"/>
        <end position="627"/>
    </location>
</feature>
<dbReference type="PROSITE" id="PS50077">
    <property type="entry name" value="HEAT_REPEAT"/>
    <property type="match status" value="1"/>
</dbReference>
<protein>
    <recommendedName>
        <fullName evidence="7">Vacuolar protein 14 C-terminal Fig4-binding domain-containing protein</fullName>
    </recommendedName>
</protein>
<feature type="region of interest" description="Disordered" evidence="6">
    <location>
        <begin position="748"/>
        <end position="777"/>
    </location>
</feature>
<evidence type="ECO:0000256" key="4">
    <source>
        <dbReference type="ARBA" id="ARBA00023136"/>
    </source>
</evidence>
<dbReference type="PANTHER" id="PTHR16023:SF0">
    <property type="entry name" value="PROTEIN VAC14 HOMOLOG"/>
    <property type="match status" value="1"/>
</dbReference>
<dbReference type="InterPro" id="IPR026825">
    <property type="entry name" value="Vac14"/>
</dbReference>
<evidence type="ECO:0000313" key="9">
    <source>
        <dbReference type="Proteomes" id="UP001445335"/>
    </source>
</evidence>
<organism evidence="8 9">
    <name type="scientific">Elliptochloris bilobata</name>
    <dbReference type="NCBI Taxonomy" id="381761"/>
    <lineage>
        <taxon>Eukaryota</taxon>
        <taxon>Viridiplantae</taxon>
        <taxon>Chlorophyta</taxon>
        <taxon>core chlorophytes</taxon>
        <taxon>Trebouxiophyceae</taxon>
        <taxon>Trebouxiophyceae incertae sedis</taxon>
        <taxon>Elliptochloris clade</taxon>
        <taxon>Elliptochloris</taxon>
    </lineage>
</organism>
<name>A0AAW1SCY0_9CHLO</name>
<dbReference type="Proteomes" id="UP001445335">
    <property type="component" value="Unassembled WGS sequence"/>
</dbReference>
<keyword evidence="4" id="KW-0472">Membrane</keyword>
<evidence type="ECO:0000256" key="1">
    <source>
        <dbReference type="ARBA" id="ARBA00004308"/>
    </source>
</evidence>
<dbReference type="InterPro" id="IPR011989">
    <property type="entry name" value="ARM-like"/>
</dbReference>
<dbReference type="SUPFAM" id="SSF48371">
    <property type="entry name" value="ARM repeat"/>
    <property type="match status" value="1"/>
</dbReference>
<evidence type="ECO:0000256" key="5">
    <source>
        <dbReference type="PROSITE-ProRule" id="PRU00103"/>
    </source>
</evidence>
<evidence type="ECO:0000259" key="7">
    <source>
        <dbReference type="Pfam" id="PF11916"/>
    </source>
</evidence>
<gene>
    <name evidence="8" type="ORF">WJX81_004529</name>
</gene>
<sequence length="777" mass="84097">MPAGSVDGEALLTQQVLRGLGDKLYDKRKLAALEVEQLVKNLAREGYWRAVVQILDRLTRDYAYSPQANCRKGGLLALAAAAVALAERKQDAKKRGEAWPGPDYLASVVPPVLNALVDGDARVRYYACEALYNIAKVAREDFLEPHFTDTFDALFRLVADPDPAVHQATTFLDALMKDIVTAHEHFNMEKFVQQFQEALKVTAPRKRAFLLSWMQVLASVPDLDMLAHLPRFLERMLDCLRDPMCEVRVQAAKVLQDLLLEVQTSAGDVDVGSLTVVLATAAHSDDDTIRLTALRWLRTFVLDARAALLPRYALVLSAVLPALAAGPPDIVQLARETNAELLALPEGWEACDPAALLAAVAAELGSVHEPTRLAALLWLHTLLGRSRQTVLDHLGVLLPALFDALSAPSERVAVEALAVLGALAADDEGQFRSLMQELLDRFRGPLGARLLQRRGGLIVRRLAARLGGRAVFGGLSAILEGERDLPFAAALVQALNLILLTSPELRDLRALLQRAGAGGEGAALFSALYRSWCHSVGAVLSLCFLAQAYDHAYDLAASFADLGMNVEVLVQVDRLVQLLETPVFTPLRLQLLHPAHHPALLRALYALLMLLPQSDAFKTLHARLHSVPPMALLHPNPDPDPAVEPHRISRATHGLAAPDISAAMADGIGATPSSNGGARDRGGEASGSGGPGSDERIDFGPLLALFRARQQAHADDEEARRSSANDANVISAEHEDVMARAAWDSVEGLQGKRPLSGLTADRRTVSDESSFPRMYTG</sequence>
<comment type="subcellular location">
    <subcellularLocation>
        <location evidence="1">Endomembrane system</location>
    </subcellularLocation>
</comment>
<comment type="caution">
    <text evidence="8">The sequence shown here is derived from an EMBL/GenBank/DDBJ whole genome shotgun (WGS) entry which is preliminary data.</text>
</comment>
<keyword evidence="3" id="KW-0677">Repeat</keyword>
<dbReference type="PANTHER" id="PTHR16023">
    <property type="entry name" value="TAX1 BINDING PROTEIN-RELATED"/>
    <property type="match status" value="1"/>
</dbReference>
<dbReference type="EMBL" id="JALJOU010000004">
    <property type="protein sequence ID" value="KAK9844103.1"/>
    <property type="molecule type" value="Genomic_DNA"/>
</dbReference>
<evidence type="ECO:0000256" key="2">
    <source>
        <dbReference type="ARBA" id="ARBA00010225"/>
    </source>
</evidence>
<dbReference type="GO" id="GO:0070772">
    <property type="term" value="C:PAS complex"/>
    <property type="evidence" value="ECO:0007669"/>
    <property type="project" value="InterPro"/>
</dbReference>
<evidence type="ECO:0000256" key="6">
    <source>
        <dbReference type="SAM" id="MobiDB-lite"/>
    </source>
</evidence>
<keyword evidence="9" id="KW-1185">Reference proteome</keyword>
<dbReference type="Gene3D" id="1.25.10.10">
    <property type="entry name" value="Leucine-rich Repeat Variant"/>
    <property type="match status" value="3"/>
</dbReference>
<feature type="region of interest" description="Disordered" evidence="6">
    <location>
        <begin position="665"/>
        <end position="694"/>
    </location>
</feature>